<comment type="catalytic activity">
    <reaction evidence="6">
        <text>6-phospho-D-gluconate + NADP(+) = D-ribulose 5-phosphate + CO2 + NADPH</text>
        <dbReference type="Rhea" id="RHEA:10116"/>
        <dbReference type="ChEBI" id="CHEBI:16526"/>
        <dbReference type="ChEBI" id="CHEBI:57783"/>
        <dbReference type="ChEBI" id="CHEBI:58121"/>
        <dbReference type="ChEBI" id="CHEBI:58349"/>
        <dbReference type="ChEBI" id="CHEBI:58759"/>
        <dbReference type="EC" id="1.1.1.44"/>
    </reaction>
</comment>
<dbReference type="InterPro" id="IPR006113">
    <property type="entry name" value="6PGDH_Gnd/GntZ"/>
</dbReference>
<dbReference type="EC" id="1.1.1.44" evidence="6"/>
<dbReference type="OrthoDB" id="434986at2759"/>
<dbReference type="AlphaFoldDB" id="A0A0G2FV87"/>
<organism evidence="9 10">
    <name type="scientific">Phaeomoniella chlamydospora</name>
    <name type="common">Phaeoacremonium chlamydosporum</name>
    <dbReference type="NCBI Taxonomy" id="158046"/>
    <lineage>
        <taxon>Eukaryota</taxon>
        <taxon>Fungi</taxon>
        <taxon>Dikarya</taxon>
        <taxon>Ascomycota</taxon>
        <taxon>Pezizomycotina</taxon>
        <taxon>Eurotiomycetes</taxon>
        <taxon>Chaetothyriomycetidae</taxon>
        <taxon>Phaeomoniellales</taxon>
        <taxon>Phaeomoniellaceae</taxon>
        <taxon>Phaeomoniella</taxon>
    </lineage>
</organism>
<evidence type="ECO:0000256" key="3">
    <source>
        <dbReference type="ARBA" id="ARBA00023002"/>
    </source>
</evidence>
<keyword evidence="4" id="KW-0311">Gluconate utilization</keyword>
<sequence>MSDIKKVGMIGTGSMGSMLTLLMSENGVEISALDPNEKNLQMCMDDANKAGLGNKVKTFKEYEEFCESLPRPRIFVLSVPHGSVGDSIVDSLLPYVEKGDIVLDFSNEHYASTHRRQALLLPRGVKFVGSGVSGGYQSARAGPSISPGGDEDALDTLMPLLQKIAAKDKKGNPCVTKIGPGGSGHYVKMIHNGIEQGMMAALCEAWSVMHNALGMSYQDIAKTWEEWDAQGELSDNFLISIGIDICRTKDPEKKQFVLDEIKDKVVQDVDETEGTGAWTCEEGMRLHEPIPTIAAAHQSRLGSAYSSRREKVVSALGEPLANPTKVQGDDSFLEDVRLAVYAAFLSAFTQGLTLCAKASNEQGWGINFADVIDIWRAGCIIRSGAIADLIQKAYQDGGKDIMNYPVESPSILGEFKKCYVSLKKTVGKAVEADATIPSISATLEYLKNITTNEDLPTVFMEAELDYFGYHMFDLKWGDSGKPVTGD</sequence>
<evidence type="ECO:0000256" key="7">
    <source>
        <dbReference type="PIRSR" id="PIRSR000109-1"/>
    </source>
</evidence>
<dbReference type="FunFam" id="3.40.50.720:FF:000634">
    <property type="entry name" value="6-phosphogluconate dehydrogenase, decarboxylating"/>
    <property type="match status" value="1"/>
</dbReference>
<feature type="active site" description="Proton acceptor" evidence="7">
    <location>
        <position position="188"/>
    </location>
</feature>
<evidence type="ECO:0000313" key="10">
    <source>
        <dbReference type="Proteomes" id="UP000053317"/>
    </source>
</evidence>
<evidence type="ECO:0000256" key="6">
    <source>
        <dbReference type="PIRNR" id="PIRNR000109"/>
    </source>
</evidence>
<dbReference type="GO" id="GO:0050661">
    <property type="term" value="F:NADP binding"/>
    <property type="evidence" value="ECO:0007669"/>
    <property type="project" value="InterPro"/>
</dbReference>
<dbReference type="Gene3D" id="1.10.1040.10">
    <property type="entry name" value="N-(1-d-carboxylethyl)-l-norvaline Dehydrogenase, domain 2"/>
    <property type="match status" value="1"/>
</dbReference>
<keyword evidence="6" id="KW-0521">NADP</keyword>
<keyword evidence="3 6" id="KW-0560">Oxidoreductase</keyword>
<dbReference type="InterPro" id="IPR036291">
    <property type="entry name" value="NAD(P)-bd_dom_sf"/>
</dbReference>
<keyword evidence="10" id="KW-1185">Reference proteome</keyword>
<evidence type="ECO:0000256" key="4">
    <source>
        <dbReference type="ARBA" id="ARBA00023064"/>
    </source>
</evidence>
<evidence type="ECO:0000256" key="1">
    <source>
        <dbReference type="ARBA" id="ARBA00004874"/>
    </source>
</evidence>
<dbReference type="PANTHER" id="PTHR11811">
    <property type="entry name" value="6-PHOSPHOGLUCONATE DEHYDROGENASE"/>
    <property type="match status" value="1"/>
</dbReference>
<dbReference type="Gene3D" id="3.40.50.720">
    <property type="entry name" value="NAD(P)-binding Rossmann-like Domain"/>
    <property type="match status" value="1"/>
</dbReference>
<dbReference type="InterPro" id="IPR008927">
    <property type="entry name" value="6-PGluconate_DH-like_C_sf"/>
</dbReference>
<dbReference type="SUPFAM" id="SSF48179">
    <property type="entry name" value="6-phosphogluconate dehydrogenase C-terminal domain-like"/>
    <property type="match status" value="1"/>
</dbReference>
<dbReference type="SMART" id="SM01350">
    <property type="entry name" value="6PGD"/>
    <property type="match status" value="1"/>
</dbReference>
<evidence type="ECO:0000259" key="8">
    <source>
        <dbReference type="SMART" id="SM01350"/>
    </source>
</evidence>
<proteinExistence type="inferred from homology"/>
<dbReference type="PRINTS" id="PR00076">
    <property type="entry name" value="6PGDHDRGNASE"/>
</dbReference>
<reference evidence="9 10" key="2">
    <citation type="submission" date="2015-05" db="EMBL/GenBank/DDBJ databases">
        <authorList>
            <person name="Morales-Cruz A."/>
            <person name="Amrine K.C."/>
            <person name="Cantu D."/>
        </authorList>
    </citation>
    <scope>NUCLEOTIDE SEQUENCE [LARGE SCALE GENOMIC DNA]</scope>
    <source>
        <strain evidence="9">UCRPC4</strain>
    </source>
</reference>
<keyword evidence="5 6" id="KW-0570">Pentose shunt</keyword>
<dbReference type="UniPathway" id="UPA00115">
    <property type="reaction ID" value="UER00410"/>
</dbReference>
<reference evidence="9 10" key="1">
    <citation type="submission" date="2015-05" db="EMBL/GenBank/DDBJ databases">
        <title>Distinctive expansion of gene families associated with plant cell wall degradation and secondary metabolism in the genomes of grapevine trunk pathogens.</title>
        <authorList>
            <person name="Lawrence D.P."/>
            <person name="Travadon R."/>
            <person name="Rolshausen P.E."/>
            <person name="Baumgartner K."/>
        </authorList>
    </citation>
    <scope>NUCLEOTIDE SEQUENCE [LARGE SCALE GENOMIC DNA]</scope>
    <source>
        <strain evidence="9">UCRPC4</strain>
    </source>
</reference>
<dbReference type="InterPro" id="IPR006114">
    <property type="entry name" value="6PGDH_C"/>
</dbReference>
<dbReference type="InterPro" id="IPR013328">
    <property type="entry name" value="6PGD_dom2"/>
</dbReference>
<comment type="pathway">
    <text evidence="1 6">Carbohydrate degradation; pentose phosphate pathway; D-ribulose 5-phosphate from D-glucose 6-phosphate (oxidative stage): step 3/3.</text>
</comment>
<dbReference type="GO" id="GO:0019521">
    <property type="term" value="P:D-gluconate metabolic process"/>
    <property type="evidence" value="ECO:0007669"/>
    <property type="project" value="UniProtKB-KW"/>
</dbReference>
<comment type="function">
    <text evidence="6">Catalyzes the oxidative decarboxylation of 6-phosphogluconate to ribulose 5-phosphate and CO(2), with concomitant reduction of NADP to NADPH.</text>
</comment>
<accession>A0A0G2FV87</accession>
<feature type="domain" description="6-phosphogluconate dehydrogenase C-terminal" evidence="8">
    <location>
        <begin position="184"/>
        <end position="477"/>
    </location>
</feature>
<dbReference type="Pfam" id="PF03446">
    <property type="entry name" value="NAD_binding_2"/>
    <property type="match status" value="1"/>
</dbReference>
<comment type="subunit">
    <text evidence="6">Homodimer.</text>
</comment>
<evidence type="ECO:0000313" key="9">
    <source>
        <dbReference type="EMBL" id="KKY15808.1"/>
    </source>
</evidence>
<evidence type="ECO:0000256" key="2">
    <source>
        <dbReference type="ARBA" id="ARBA00008419"/>
    </source>
</evidence>
<dbReference type="InterPro" id="IPR006183">
    <property type="entry name" value="Pgluconate_DH"/>
</dbReference>
<dbReference type="Pfam" id="PF00393">
    <property type="entry name" value="6PGD"/>
    <property type="match status" value="1"/>
</dbReference>
<comment type="caution">
    <text evidence="9">The sequence shown here is derived from an EMBL/GenBank/DDBJ whole genome shotgun (WGS) entry which is preliminary data.</text>
</comment>
<dbReference type="InterPro" id="IPR006115">
    <property type="entry name" value="6PGDH_NADP-bd"/>
</dbReference>
<dbReference type="EMBL" id="LCWF01000172">
    <property type="protein sequence ID" value="KKY15808.1"/>
    <property type="molecule type" value="Genomic_DNA"/>
</dbReference>
<dbReference type="PIRSF" id="PIRSF000109">
    <property type="entry name" value="6PGD"/>
    <property type="match status" value="1"/>
</dbReference>
<gene>
    <name evidence="9" type="ORF">UCRPC4_g06127</name>
</gene>
<comment type="similarity">
    <text evidence="2 6">Belongs to the 6-phosphogluconate dehydrogenase family.</text>
</comment>
<dbReference type="Proteomes" id="UP000053317">
    <property type="component" value="Unassembled WGS sequence"/>
</dbReference>
<dbReference type="GO" id="GO:0004616">
    <property type="term" value="F:phosphogluconate dehydrogenase (decarboxylating) activity"/>
    <property type="evidence" value="ECO:0007669"/>
    <property type="project" value="UniProtKB-EC"/>
</dbReference>
<evidence type="ECO:0000256" key="5">
    <source>
        <dbReference type="ARBA" id="ARBA00023126"/>
    </source>
</evidence>
<name>A0A0G2FV87_PHACM</name>
<dbReference type="SUPFAM" id="SSF51735">
    <property type="entry name" value="NAD(P)-binding Rossmann-fold domains"/>
    <property type="match status" value="1"/>
</dbReference>
<dbReference type="GO" id="GO:0006098">
    <property type="term" value="P:pentose-phosphate shunt"/>
    <property type="evidence" value="ECO:0007669"/>
    <property type="project" value="UniProtKB-UniPathway"/>
</dbReference>
<feature type="active site" description="Proton donor" evidence="7">
    <location>
        <position position="195"/>
    </location>
</feature>
<protein>
    <recommendedName>
        <fullName evidence="6">6-phosphogluconate dehydrogenase, decarboxylating</fullName>
        <ecNumber evidence="6">1.1.1.44</ecNumber>
    </recommendedName>
</protein>